<dbReference type="Proteomes" id="UP001151287">
    <property type="component" value="Unassembled WGS sequence"/>
</dbReference>
<dbReference type="InterPro" id="IPR011333">
    <property type="entry name" value="SKP1/BTB/POZ_sf"/>
</dbReference>
<dbReference type="InterPro" id="IPR016073">
    <property type="entry name" value="Skp1_comp_POZ"/>
</dbReference>
<protein>
    <recommendedName>
        <fullName evidence="8">SKP1-like protein</fullName>
    </recommendedName>
</protein>
<reference evidence="6" key="1">
    <citation type="journal article" date="2022" name="Cell">
        <title>Repeat-based holocentromeres influence genome architecture and karyotype evolution.</title>
        <authorList>
            <person name="Hofstatter P.G."/>
            <person name="Thangavel G."/>
            <person name="Lux T."/>
            <person name="Neumann P."/>
            <person name="Vondrak T."/>
            <person name="Novak P."/>
            <person name="Zhang M."/>
            <person name="Costa L."/>
            <person name="Castellani M."/>
            <person name="Scott A."/>
            <person name="Toegelov H."/>
            <person name="Fuchs J."/>
            <person name="Mata-Sucre Y."/>
            <person name="Dias Y."/>
            <person name="Vanzela A.L.L."/>
            <person name="Huettel B."/>
            <person name="Almeida C.C.S."/>
            <person name="Simkova H."/>
            <person name="Souza G."/>
            <person name="Pedrosa-Harand A."/>
            <person name="Macas J."/>
            <person name="Mayer K.F.X."/>
            <person name="Houben A."/>
            <person name="Marques A."/>
        </authorList>
    </citation>
    <scope>NUCLEOTIDE SEQUENCE</scope>
    <source>
        <strain evidence="6">RhyBre1mFocal</strain>
    </source>
</reference>
<dbReference type="GO" id="GO:0006511">
    <property type="term" value="P:ubiquitin-dependent protein catabolic process"/>
    <property type="evidence" value="ECO:0007669"/>
    <property type="project" value="InterPro"/>
</dbReference>
<evidence type="ECO:0000259" key="5">
    <source>
        <dbReference type="Pfam" id="PF03931"/>
    </source>
</evidence>
<dbReference type="SUPFAM" id="SSF54695">
    <property type="entry name" value="POZ domain"/>
    <property type="match status" value="1"/>
</dbReference>
<dbReference type="Pfam" id="PF03931">
    <property type="entry name" value="Skp1_POZ"/>
    <property type="match status" value="1"/>
</dbReference>
<dbReference type="SMART" id="SM00512">
    <property type="entry name" value="Skp1"/>
    <property type="match status" value="1"/>
</dbReference>
<dbReference type="PANTHER" id="PTHR11165">
    <property type="entry name" value="SKP1"/>
    <property type="match status" value="1"/>
</dbReference>
<evidence type="ECO:0000256" key="2">
    <source>
        <dbReference type="ARBA" id="ARBA00009993"/>
    </source>
</evidence>
<dbReference type="InterPro" id="IPR001232">
    <property type="entry name" value="SKP1-like"/>
</dbReference>
<dbReference type="InterPro" id="IPR016072">
    <property type="entry name" value="Skp1_comp_dimer"/>
</dbReference>
<feature type="domain" description="SKP1 component dimerisation" evidence="4">
    <location>
        <begin position="233"/>
        <end position="279"/>
    </location>
</feature>
<comment type="caution">
    <text evidence="6">The sequence shown here is derived from an EMBL/GenBank/DDBJ whole genome shotgun (WGS) entry which is preliminary data.</text>
</comment>
<dbReference type="GO" id="GO:0009867">
    <property type="term" value="P:jasmonic acid mediated signaling pathway"/>
    <property type="evidence" value="ECO:0007669"/>
    <property type="project" value="UniProtKB-ARBA"/>
</dbReference>
<evidence type="ECO:0000313" key="6">
    <source>
        <dbReference type="EMBL" id="KAJ1703736.1"/>
    </source>
</evidence>
<comment type="similarity">
    <text evidence="2">Belongs to the SKP1 family.</text>
</comment>
<evidence type="ECO:0000259" key="4">
    <source>
        <dbReference type="Pfam" id="PF01466"/>
    </source>
</evidence>
<keyword evidence="7" id="KW-1185">Reference proteome</keyword>
<sequence>MKQNLSLSHRRTSSSVLFSFNRCDLGPSLQPRHDPRLTLNPSLRRCHFPFLIYRVTLDFFVERKGGDEAKRKWRRRHVLIQAIIEEKGGPSIRLKRTASDERRKRKTITTGNNTSEKTITLKCSDGQEFEVPEAVAKVSPTICRIIEDDFAEGFILLPDNISATALAKVIEYCEKHASPTDASKTEAEAETTSNSKVLFGEDLENWDRQFLDMDPMMLLYDLGWAAYFLQIEELVDMITRKIADILTGKSIEEMRQTFKIINDFSPEEEEEIRREHHWAFH</sequence>
<dbReference type="AlphaFoldDB" id="A0A9Q0HZ15"/>
<organism evidence="6 7">
    <name type="scientific">Rhynchospora breviuscula</name>
    <dbReference type="NCBI Taxonomy" id="2022672"/>
    <lineage>
        <taxon>Eukaryota</taxon>
        <taxon>Viridiplantae</taxon>
        <taxon>Streptophyta</taxon>
        <taxon>Embryophyta</taxon>
        <taxon>Tracheophyta</taxon>
        <taxon>Spermatophyta</taxon>
        <taxon>Magnoliopsida</taxon>
        <taxon>Liliopsida</taxon>
        <taxon>Poales</taxon>
        <taxon>Cyperaceae</taxon>
        <taxon>Cyperoideae</taxon>
        <taxon>Rhynchosporeae</taxon>
        <taxon>Rhynchospora</taxon>
    </lineage>
</organism>
<dbReference type="SUPFAM" id="SSF81382">
    <property type="entry name" value="Skp1 dimerisation domain-like"/>
    <property type="match status" value="1"/>
</dbReference>
<proteinExistence type="inferred from homology"/>
<dbReference type="InterPro" id="IPR036296">
    <property type="entry name" value="SKP1-like_dim_sf"/>
</dbReference>
<evidence type="ECO:0008006" key="8">
    <source>
        <dbReference type="Google" id="ProtNLM"/>
    </source>
</evidence>
<keyword evidence="3" id="KW-0833">Ubl conjugation pathway</keyword>
<dbReference type="Gene3D" id="3.30.710.10">
    <property type="entry name" value="Potassium Channel Kv1.1, Chain A"/>
    <property type="match status" value="1"/>
</dbReference>
<dbReference type="EMBL" id="JAMQYH010000001">
    <property type="protein sequence ID" value="KAJ1703736.1"/>
    <property type="molecule type" value="Genomic_DNA"/>
</dbReference>
<evidence type="ECO:0000256" key="3">
    <source>
        <dbReference type="ARBA" id="ARBA00022786"/>
    </source>
</evidence>
<accession>A0A9Q0HZ15</accession>
<feature type="domain" description="SKP1 component POZ" evidence="5">
    <location>
        <begin position="117"/>
        <end position="177"/>
    </location>
</feature>
<gene>
    <name evidence="6" type="ORF">LUZ63_003515</name>
</gene>
<evidence type="ECO:0000313" key="7">
    <source>
        <dbReference type="Proteomes" id="UP001151287"/>
    </source>
</evidence>
<name>A0A9Q0HZ15_9POAL</name>
<comment type="pathway">
    <text evidence="1">Protein modification; protein ubiquitination.</text>
</comment>
<dbReference type="InterPro" id="IPR016897">
    <property type="entry name" value="SKP1"/>
</dbReference>
<evidence type="ECO:0000256" key="1">
    <source>
        <dbReference type="ARBA" id="ARBA00004906"/>
    </source>
</evidence>
<dbReference type="Pfam" id="PF01466">
    <property type="entry name" value="Skp1"/>
    <property type="match status" value="1"/>
</dbReference>